<dbReference type="InterPro" id="IPR052093">
    <property type="entry name" value="HR_Repair_Mediator"/>
</dbReference>
<dbReference type="HOGENOM" id="CLU_043547_2_0_1"/>
<accession>Q5AYA2</accession>
<dbReference type="KEGG" id="ani:ANIA_06728"/>
<dbReference type="Proteomes" id="UP000000560">
    <property type="component" value="Chromosome I"/>
</dbReference>
<evidence type="ECO:0000256" key="1">
    <source>
        <dbReference type="ARBA" id="ARBA00004123"/>
    </source>
</evidence>
<dbReference type="RefSeq" id="XP_664332.1">
    <property type="nucleotide sequence ID" value="XM_659240.1"/>
</dbReference>
<dbReference type="GO" id="GO:0003677">
    <property type="term" value="F:DNA binding"/>
    <property type="evidence" value="ECO:0007669"/>
    <property type="project" value="InterPro"/>
</dbReference>
<sequence length="366" mass="39549">MDTQELLSPATQRLRPVVSYSASQSLQASAALSVGAIPTGITQLDNAISPLPAEQDDDADSRGIPQGQVTEVFGPPGVGKTSLALNVASNALLAGGKVVWIDTGSPLPRLRLRDVLQKSIEVSKSPQTAEQLVQNLTHIRAQSLPHILALLLHPPSTFPPQDCRLLVVDSASGPFASYFPNPTELKARLGQSKNIDKAQVQWLMNRSSNVTSDLANQLMKLATTHRMAVLAINQTRTRIKGQPRATLCPVLAGGAWESSISTRLVLYRDLLTTENTVEGIRCAEVMKRSGKMLAVRLGANIVQFVIEKDGLRALDDQPASRTTALDFGEAQDTPLQRKRKVDEIADSEDEGDSDAEYGWVDDGFAK</sequence>
<dbReference type="eggNOG" id="KOG1433">
    <property type="taxonomic scope" value="Eukaryota"/>
</dbReference>
<dbReference type="OMA" id="IACNALR"/>
<feature type="domain" description="RecA family profile 1" evidence="9">
    <location>
        <begin position="33"/>
        <end position="235"/>
    </location>
</feature>
<dbReference type="VEuPathDB" id="FungiDB:AN6728"/>
<feature type="compositionally biased region" description="Acidic residues" evidence="8">
    <location>
        <begin position="344"/>
        <end position="355"/>
    </location>
</feature>
<dbReference type="OrthoDB" id="5957327at2759"/>
<evidence type="ECO:0000259" key="9">
    <source>
        <dbReference type="PROSITE" id="PS50162"/>
    </source>
</evidence>
<evidence type="ECO:0000256" key="4">
    <source>
        <dbReference type="ARBA" id="ARBA00022840"/>
    </source>
</evidence>
<dbReference type="Gene3D" id="3.40.50.300">
    <property type="entry name" value="P-loop containing nucleotide triphosphate hydrolases"/>
    <property type="match status" value="1"/>
</dbReference>
<dbReference type="GO" id="GO:0140664">
    <property type="term" value="F:ATP-dependent DNA damage sensor activity"/>
    <property type="evidence" value="ECO:0007669"/>
    <property type="project" value="InterPro"/>
</dbReference>
<dbReference type="PROSITE" id="PS50162">
    <property type="entry name" value="RECA_2"/>
    <property type="match status" value="1"/>
</dbReference>
<dbReference type="GO" id="GO:0033065">
    <property type="term" value="C:Rad51C-XRCC3 complex"/>
    <property type="evidence" value="ECO:0000318"/>
    <property type="project" value="GO_Central"/>
</dbReference>
<gene>
    <name evidence="10" type="ORF">ANIA_06728</name>
</gene>
<keyword evidence="11" id="KW-1185">Reference proteome</keyword>
<comment type="subcellular location">
    <subcellularLocation>
        <location evidence="1">Nucleus</location>
    </subcellularLocation>
</comment>
<name>Q5AYA2_EMENI</name>
<dbReference type="PANTHER" id="PTHR46239">
    <property type="entry name" value="DNA REPAIR PROTEIN RAD51 HOMOLOG 3 RAD51C"/>
    <property type="match status" value="1"/>
</dbReference>
<evidence type="ECO:0000256" key="5">
    <source>
        <dbReference type="ARBA" id="ARBA00023204"/>
    </source>
</evidence>
<keyword evidence="3" id="KW-0227">DNA damage</keyword>
<accession>C8V1W7</accession>
<dbReference type="Pfam" id="PF08423">
    <property type="entry name" value="Rad51"/>
    <property type="match status" value="1"/>
</dbReference>
<evidence type="ECO:0000313" key="10">
    <source>
        <dbReference type="EMBL" id="CBF71341.1"/>
    </source>
</evidence>
<evidence type="ECO:0000256" key="6">
    <source>
        <dbReference type="ARBA" id="ARBA00023242"/>
    </source>
</evidence>
<proteinExistence type="predicted"/>
<organism evidence="10 11">
    <name type="scientific">Emericella nidulans (strain FGSC A4 / ATCC 38163 / CBS 112.46 / NRRL 194 / M139)</name>
    <name type="common">Aspergillus nidulans</name>
    <dbReference type="NCBI Taxonomy" id="227321"/>
    <lineage>
        <taxon>Eukaryota</taxon>
        <taxon>Fungi</taxon>
        <taxon>Dikarya</taxon>
        <taxon>Ascomycota</taxon>
        <taxon>Pezizomycotina</taxon>
        <taxon>Eurotiomycetes</taxon>
        <taxon>Eurotiomycetidae</taxon>
        <taxon>Eurotiales</taxon>
        <taxon>Aspergillaceae</taxon>
        <taxon>Aspergillus</taxon>
        <taxon>Aspergillus subgen. Nidulantes</taxon>
    </lineage>
</organism>
<dbReference type="STRING" id="227321.Q5AYA2"/>
<dbReference type="PANTHER" id="PTHR46239:SF1">
    <property type="entry name" value="DNA REPAIR PROTEIN RAD51 HOMOLOG 3"/>
    <property type="match status" value="1"/>
</dbReference>
<reference evidence="11" key="1">
    <citation type="journal article" date="2005" name="Nature">
        <title>Sequencing of Aspergillus nidulans and comparative analysis with A. fumigatus and A. oryzae.</title>
        <authorList>
            <person name="Galagan J.E."/>
            <person name="Calvo S.E."/>
            <person name="Cuomo C."/>
            <person name="Ma L.J."/>
            <person name="Wortman J.R."/>
            <person name="Batzoglou S."/>
            <person name="Lee S.I."/>
            <person name="Basturkmen M."/>
            <person name="Spevak C.C."/>
            <person name="Clutterbuck J."/>
            <person name="Kapitonov V."/>
            <person name="Jurka J."/>
            <person name="Scazzocchio C."/>
            <person name="Farman M."/>
            <person name="Butler J."/>
            <person name="Purcell S."/>
            <person name="Harris S."/>
            <person name="Braus G.H."/>
            <person name="Draht O."/>
            <person name="Busch S."/>
            <person name="D'Enfert C."/>
            <person name="Bouchier C."/>
            <person name="Goldman G.H."/>
            <person name="Bell-Pedersen D."/>
            <person name="Griffiths-Jones S."/>
            <person name="Doonan J.H."/>
            <person name="Yu J."/>
            <person name="Vienken K."/>
            <person name="Pain A."/>
            <person name="Freitag M."/>
            <person name="Selker E.U."/>
            <person name="Archer D.B."/>
            <person name="Penalva M.A."/>
            <person name="Oakley B.R."/>
            <person name="Momany M."/>
            <person name="Tanaka T."/>
            <person name="Kumagai T."/>
            <person name="Asai K."/>
            <person name="Machida M."/>
            <person name="Nierman W.C."/>
            <person name="Denning D.W."/>
            <person name="Caddick M."/>
            <person name="Hynes M."/>
            <person name="Paoletti M."/>
            <person name="Fischer R."/>
            <person name="Miller B."/>
            <person name="Dyer P."/>
            <person name="Sachs M.S."/>
            <person name="Osmani S.A."/>
            <person name="Birren B.W."/>
        </authorList>
    </citation>
    <scope>NUCLEOTIDE SEQUENCE [LARGE SCALE GENOMIC DNA]</scope>
    <source>
        <strain evidence="11">FGSC A4 / ATCC 38163 / CBS 112.46 / NRRL 194 / M139</strain>
    </source>
</reference>
<dbReference type="InterPro" id="IPR027417">
    <property type="entry name" value="P-loop_NTPase"/>
</dbReference>
<evidence type="ECO:0000256" key="3">
    <source>
        <dbReference type="ARBA" id="ARBA00022763"/>
    </source>
</evidence>
<evidence type="ECO:0000256" key="8">
    <source>
        <dbReference type="SAM" id="MobiDB-lite"/>
    </source>
</evidence>
<dbReference type="GO" id="GO:0000707">
    <property type="term" value="P:meiotic DNA recombinase assembly"/>
    <property type="evidence" value="ECO:0000318"/>
    <property type="project" value="GO_Central"/>
</dbReference>
<keyword evidence="6" id="KW-0539">Nucleus</keyword>
<dbReference type="GO" id="GO:0007131">
    <property type="term" value="P:reciprocal meiotic recombination"/>
    <property type="evidence" value="ECO:0000318"/>
    <property type="project" value="GO_Central"/>
</dbReference>
<dbReference type="GeneID" id="2870349"/>
<keyword evidence="2" id="KW-0547">Nucleotide-binding</keyword>
<protein>
    <recommendedName>
        <fullName evidence="7">DNA repair protein RAD51 homolog 3</fullName>
    </recommendedName>
</protein>
<evidence type="ECO:0000256" key="2">
    <source>
        <dbReference type="ARBA" id="ARBA00022741"/>
    </source>
</evidence>
<dbReference type="AlphaFoldDB" id="Q5AYA2"/>
<dbReference type="GO" id="GO:0033063">
    <property type="term" value="C:Rad51B-Rad51C-Rad51D-XRCC2 complex"/>
    <property type="evidence" value="ECO:0000318"/>
    <property type="project" value="GO_Central"/>
</dbReference>
<dbReference type="InterPro" id="IPR013632">
    <property type="entry name" value="Rad51_C"/>
</dbReference>
<feature type="region of interest" description="Disordered" evidence="8">
    <location>
        <begin position="326"/>
        <end position="366"/>
    </location>
</feature>
<dbReference type="GO" id="GO:0005657">
    <property type="term" value="C:replication fork"/>
    <property type="evidence" value="ECO:0000318"/>
    <property type="project" value="GO_Central"/>
</dbReference>
<dbReference type="InterPro" id="IPR020588">
    <property type="entry name" value="RecA_ATP-bd"/>
</dbReference>
<reference evidence="11" key="2">
    <citation type="journal article" date="2009" name="Fungal Genet. Biol.">
        <title>The 2008 update of the Aspergillus nidulans genome annotation: a community effort.</title>
        <authorList>
            <person name="Wortman J.R."/>
            <person name="Gilsenan J.M."/>
            <person name="Joardar V."/>
            <person name="Deegan J."/>
            <person name="Clutterbuck J."/>
            <person name="Andersen M.R."/>
            <person name="Archer D."/>
            <person name="Bencina M."/>
            <person name="Braus G."/>
            <person name="Coutinho P."/>
            <person name="von Dohren H."/>
            <person name="Doonan J."/>
            <person name="Driessen A.J."/>
            <person name="Durek P."/>
            <person name="Espeso E."/>
            <person name="Fekete E."/>
            <person name="Flipphi M."/>
            <person name="Estrada C.G."/>
            <person name="Geysens S."/>
            <person name="Goldman G."/>
            <person name="de Groot P.W."/>
            <person name="Hansen K."/>
            <person name="Harris S.D."/>
            <person name="Heinekamp T."/>
            <person name="Helmstaedt K."/>
            <person name="Henrissat B."/>
            <person name="Hofmann G."/>
            <person name="Homan T."/>
            <person name="Horio T."/>
            <person name="Horiuchi H."/>
            <person name="James S."/>
            <person name="Jones M."/>
            <person name="Karaffa L."/>
            <person name="Karanyi Z."/>
            <person name="Kato M."/>
            <person name="Keller N."/>
            <person name="Kelly D.E."/>
            <person name="Kiel J.A."/>
            <person name="Kim J.M."/>
            <person name="van der Klei I.J."/>
            <person name="Klis F.M."/>
            <person name="Kovalchuk A."/>
            <person name="Krasevec N."/>
            <person name="Kubicek C.P."/>
            <person name="Liu B."/>
            <person name="Maccabe A."/>
            <person name="Meyer V."/>
            <person name="Mirabito P."/>
            <person name="Miskei M."/>
            <person name="Mos M."/>
            <person name="Mullins J."/>
            <person name="Nelson D.R."/>
            <person name="Nielsen J."/>
            <person name="Oakley B.R."/>
            <person name="Osmani S.A."/>
            <person name="Pakula T."/>
            <person name="Paszewski A."/>
            <person name="Paulsen I."/>
            <person name="Pilsyk S."/>
            <person name="Pocsi I."/>
            <person name="Punt P.J."/>
            <person name="Ram A.F."/>
            <person name="Ren Q."/>
            <person name="Robellet X."/>
            <person name="Robson G."/>
            <person name="Seiboth B."/>
            <person name="van Solingen P."/>
            <person name="Specht T."/>
            <person name="Sun J."/>
            <person name="Taheri-Talesh N."/>
            <person name="Takeshita N."/>
            <person name="Ussery D."/>
            <person name="vanKuyk P.A."/>
            <person name="Visser H."/>
            <person name="van de Vondervoort P.J."/>
            <person name="de Vries R.P."/>
            <person name="Walton J."/>
            <person name="Xiang X."/>
            <person name="Xiong Y."/>
            <person name="Zeng A.P."/>
            <person name="Brandt B.W."/>
            <person name="Cornell M.J."/>
            <person name="van den Hondel C.A."/>
            <person name="Visser J."/>
            <person name="Oliver S.G."/>
            <person name="Turner G."/>
        </authorList>
    </citation>
    <scope>GENOME REANNOTATION</scope>
    <source>
        <strain evidence="11">FGSC A4 / ATCC 38163 / CBS 112.46 / NRRL 194 / M139</strain>
    </source>
</reference>
<dbReference type="EMBL" id="BN001301">
    <property type="protein sequence ID" value="CBF71341.1"/>
    <property type="molecule type" value="Genomic_DNA"/>
</dbReference>
<keyword evidence="4" id="KW-0067">ATP-binding</keyword>
<evidence type="ECO:0000313" key="11">
    <source>
        <dbReference type="Proteomes" id="UP000000560"/>
    </source>
</evidence>
<dbReference type="InParanoid" id="Q5AYA2"/>
<keyword evidence="5" id="KW-0234">DNA repair</keyword>
<dbReference type="CDD" id="cd01393">
    <property type="entry name" value="RecA-like"/>
    <property type="match status" value="1"/>
</dbReference>
<evidence type="ECO:0000256" key="7">
    <source>
        <dbReference type="ARBA" id="ARBA00040674"/>
    </source>
</evidence>
<dbReference type="SUPFAM" id="SSF52540">
    <property type="entry name" value="P-loop containing nucleoside triphosphate hydrolases"/>
    <property type="match status" value="1"/>
</dbReference>
<dbReference type="GO" id="GO:0005524">
    <property type="term" value="F:ATP binding"/>
    <property type="evidence" value="ECO:0007669"/>
    <property type="project" value="UniProtKB-KW"/>
</dbReference>